<accession>A0AA42IM59</accession>
<sequence>MKKFRSKWFRVATEGATTDGRHIQRQWIDEMAATYDRAKYGARVWMEHIRGVLPDSPFRAYGDVLALKAEDVQIDGKTVRGLYAQIEPTDDLVTMVNKLKQKIFTSIEVREKFAATGKAYFMGLGVTDTPASLGTEMLTFAAQNPDASPLKARKQDPSDLFTVCEEVELEFEEITEEPSKTDGLFSRVLGILGKVKDKSVKDDAQFSELTDAVEALATHAKEQADAFTAETNAREKLQADHAKLAGEFADLVKRLEETPDHNHSARPPVTGGDGKTLAAF</sequence>
<evidence type="ECO:0000313" key="2">
    <source>
        <dbReference type="EMBL" id="MDH0702323.1"/>
    </source>
</evidence>
<reference evidence="2" key="1">
    <citation type="submission" date="2022-09" db="EMBL/GenBank/DDBJ databases">
        <title>Intensive care unit water sources are persistently colonized with multi-drug resistant bacteria and are the site of extensive horizontal gene transfer of antibiotic resistance genes.</title>
        <authorList>
            <person name="Diorio-Toth L."/>
        </authorList>
    </citation>
    <scope>NUCLEOTIDE SEQUENCE</scope>
    <source>
        <strain evidence="2">GD03863</strain>
    </source>
</reference>
<protein>
    <submittedName>
        <fullName evidence="2">GPO family capsid scaffolding protein</fullName>
    </submittedName>
</protein>
<dbReference type="InterPro" id="IPR009228">
    <property type="entry name" value="Capsid_scaffold_GpO"/>
</dbReference>
<feature type="region of interest" description="Disordered" evidence="1">
    <location>
        <begin position="257"/>
        <end position="280"/>
    </location>
</feature>
<evidence type="ECO:0000256" key="1">
    <source>
        <dbReference type="SAM" id="MobiDB-lite"/>
    </source>
</evidence>
<dbReference type="EMBL" id="JAOCDH010000013">
    <property type="protein sequence ID" value="MDH0702323.1"/>
    <property type="molecule type" value="Genomic_DNA"/>
</dbReference>
<proteinExistence type="predicted"/>
<dbReference type="RefSeq" id="WP_279836931.1">
    <property type="nucleotide sequence ID" value="NZ_JAOCDH010000013.1"/>
</dbReference>
<name>A0AA42IM59_9GAMM</name>
<evidence type="ECO:0000313" key="3">
    <source>
        <dbReference type="Proteomes" id="UP001161137"/>
    </source>
</evidence>
<comment type="caution">
    <text evidence="2">The sequence shown here is derived from an EMBL/GenBank/DDBJ whole genome shotgun (WGS) entry which is preliminary data.</text>
</comment>
<dbReference type="AlphaFoldDB" id="A0AA42IM59"/>
<dbReference type="Proteomes" id="UP001161137">
    <property type="component" value="Unassembled WGS sequence"/>
</dbReference>
<dbReference type="Pfam" id="PF05929">
    <property type="entry name" value="Phage_GPO"/>
    <property type="match status" value="1"/>
</dbReference>
<gene>
    <name evidence="2" type="ORF">N5D41_12590</name>
</gene>
<organism evidence="2 3">
    <name type="scientific">Ectopseudomonas toyotomiensis</name>
    <dbReference type="NCBI Taxonomy" id="554344"/>
    <lineage>
        <taxon>Bacteria</taxon>
        <taxon>Pseudomonadati</taxon>
        <taxon>Pseudomonadota</taxon>
        <taxon>Gammaproteobacteria</taxon>
        <taxon>Pseudomonadales</taxon>
        <taxon>Pseudomonadaceae</taxon>
        <taxon>Ectopseudomonas</taxon>
    </lineage>
</organism>